<dbReference type="InterPro" id="IPR050789">
    <property type="entry name" value="Diverse_Enzym_Activities"/>
</dbReference>
<name>A0A2A4X2X7_9GAMM</name>
<evidence type="ECO:0000259" key="2">
    <source>
        <dbReference type="Pfam" id="PF00144"/>
    </source>
</evidence>
<dbReference type="InterPro" id="IPR012338">
    <property type="entry name" value="Beta-lactam/transpept-like"/>
</dbReference>
<feature type="domain" description="Beta-lactamase-related" evidence="2">
    <location>
        <begin position="52"/>
        <end position="420"/>
    </location>
</feature>
<accession>A0A2A4X2X7</accession>
<comment type="caution">
    <text evidence="3">The sequence shown here is derived from an EMBL/GenBank/DDBJ whole genome shotgun (WGS) entry which is preliminary data.</text>
</comment>
<proteinExistence type="predicted"/>
<dbReference type="Proteomes" id="UP000218767">
    <property type="component" value="Unassembled WGS sequence"/>
</dbReference>
<organism evidence="3 4">
    <name type="scientific">SAR86 cluster bacterium</name>
    <dbReference type="NCBI Taxonomy" id="2030880"/>
    <lineage>
        <taxon>Bacteria</taxon>
        <taxon>Pseudomonadati</taxon>
        <taxon>Pseudomonadota</taxon>
        <taxon>Gammaproteobacteria</taxon>
        <taxon>SAR86 cluster</taxon>
    </lineage>
</organism>
<protein>
    <submittedName>
        <fullName evidence="3">Serine hydrolase</fullName>
    </submittedName>
</protein>
<evidence type="ECO:0000313" key="4">
    <source>
        <dbReference type="Proteomes" id="UP000218767"/>
    </source>
</evidence>
<dbReference type="Gene3D" id="3.40.710.10">
    <property type="entry name" value="DD-peptidase/beta-lactamase superfamily"/>
    <property type="match status" value="1"/>
</dbReference>
<dbReference type="AlphaFoldDB" id="A0A2A4X2X7"/>
<gene>
    <name evidence="3" type="ORF">COB20_10540</name>
</gene>
<keyword evidence="1" id="KW-0732">Signal</keyword>
<dbReference type="GO" id="GO:0016787">
    <property type="term" value="F:hydrolase activity"/>
    <property type="evidence" value="ECO:0007669"/>
    <property type="project" value="UniProtKB-KW"/>
</dbReference>
<dbReference type="InterPro" id="IPR001466">
    <property type="entry name" value="Beta-lactam-related"/>
</dbReference>
<dbReference type="PANTHER" id="PTHR43283:SF3">
    <property type="entry name" value="BETA-LACTAMASE FAMILY PROTEIN (AFU_ORTHOLOGUE AFUA_5G07500)"/>
    <property type="match status" value="1"/>
</dbReference>
<dbReference type="EMBL" id="NVUL01000057">
    <property type="protein sequence ID" value="PCI76407.1"/>
    <property type="molecule type" value="Genomic_DNA"/>
</dbReference>
<reference evidence="4" key="1">
    <citation type="submission" date="2017-08" db="EMBL/GenBank/DDBJ databases">
        <title>A dynamic microbial community with high functional redundancy inhabits the cold, oxic subseafloor aquifer.</title>
        <authorList>
            <person name="Tully B.J."/>
            <person name="Wheat C.G."/>
            <person name="Glazer B.T."/>
            <person name="Huber J.A."/>
        </authorList>
    </citation>
    <scope>NUCLEOTIDE SEQUENCE [LARGE SCALE GENOMIC DNA]</scope>
</reference>
<dbReference type="Pfam" id="PF00144">
    <property type="entry name" value="Beta-lactamase"/>
    <property type="match status" value="1"/>
</dbReference>
<feature type="signal peptide" evidence="1">
    <location>
        <begin position="1"/>
        <end position="28"/>
    </location>
</feature>
<feature type="chain" id="PRO_5013173049" evidence="1">
    <location>
        <begin position="29"/>
        <end position="438"/>
    </location>
</feature>
<dbReference type="SUPFAM" id="SSF56601">
    <property type="entry name" value="beta-lactamase/transpeptidase-like"/>
    <property type="match status" value="1"/>
</dbReference>
<sequence>MTRFVLNNWQKLLLTIAVSLTLSTGVQADSSWPQAETGAAAAGFTEEGIQALDAAMEKIVADQDVAGMVWILAKDGEVATFETTGLARVDDQASMQMDSLFRIYSMSKPVTGVALMILHEQGLWDFDDPVSKHVPELANLRIMSSYNDEGEMELISAAREPSMRELLNHSAGFGYGLGGSDPINNKFRDTAVLASSDLDDLIEKVADIPLLFQPGEQWSYSIAVDIQGYIVQKLSGLSFGEFLQQNIFQPLDMTDTGFYVKAEDVSRFAEVHNWDSERNRLVQRPHRTDRPSYLDPERLESGGGGLVSSTHDYARFLQMLVNEGELEGQKILSPESVRIMRTNSLRDELNLRGTATSEGQVGLGFGVDFAVIYDPEKANTPASPGTYYWAGAAGTWFWVDPVEDMFLIGMIQAQGERRPGAANMRNVSRDIIYDSLVD</sequence>
<evidence type="ECO:0000313" key="3">
    <source>
        <dbReference type="EMBL" id="PCI76407.1"/>
    </source>
</evidence>
<keyword evidence="3" id="KW-0378">Hydrolase</keyword>
<dbReference type="PANTHER" id="PTHR43283">
    <property type="entry name" value="BETA-LACTAMASE-RELATED"/>
    <property type="match status" value="1"/>
</dbReference>
<evidence type="ECO:0000256" key="1">
    <source>
        <dbReference type="SAM" id="SignalP"/>
    </source>
</evidence>